<dbReference type="Proteomes" id="UP001610335">
    <property type="component" value="Unassembled WGS sequence"/>
</dbReference>
<dbReference type="PANTHER" id="PTHR24148:SF73">
    <property type="entry name" value="HET DOMAIN PROTEIN (AFU_ORTHOLOGUE AFUA_8G01020)"/>
    <property type="match status" value="1"/>
</dbReference>
<gene>
    <name evidence="2" type="ORF">BDW59DRAFT_181120</name>
</gene>
<comment type="caution">
    <text evidence="2">The sequence shown here is derived from an EMBL/GenBank/DDBJ whole genome shotgun (WGS) entry which is preliminary data.</text>
</comment>
<reference evidence="2 3" key="1">
    <citation type="submission" date="2024-07" db="EMBL/GenBank/DDBJ databases">
        <title>Section-level genome sequencing and comparative genomics of Aspergillus sections Usti and Cavernicolus.</title>
        <authorList>
            <consortium name="Lawrence Berkeley National Laboratory"/>
            <person name="Nybo J.L."/>
            <person name="Vesth T.C."/>
            <person name="Theobald S."/>
            <person name="Frisvad J.C."/>
            <person name="Larsen T.O."/>
            <person name="Kjaerboelling I."/>
            <person name="Rothschild-Mancinelli K."/>
            <person name="Lyhne E.K."/>
            <person name="Kogle M.E."/>
            <person name="Barry K."/>
            <person name="Clum A."/>
            <person name="Na H."/>
            <person name="Ledsgaard L."/>
            <person name="Lin J."/>
            <person name="Lipzen A."/>
            <person name="Kuo A."/>
            <person name="Riley R."/>
            <person name="Mondo S."/>
            <person name="LaButti K."/>
            <person name="Haridas S."/>
            <person name="Pangalinan J."/>
            <person name="Salamov A.A."/>
            <person name="Simmons B.A."/>
            <person name="Magnuson J.K."/>
            <person name="Chen J."/>
            <person name="Drula E."/>
            <person name="Henrissat B."/>
            <person name="Wiebenga A."/>
            <person name="Lubbers R.J."/>
            <person name="Gomes A.C."/>
            <person name="Makela M.R."/>
            <person name="Stajich J."/>
            <person name="Grigoriev I.V."/>
            <person name="Mortensen U.H."/>
            <person name="De vries R.P."/>
            <person name="Baker S.E."/>
            <person name="Andersen M.R."/>
        </authorList>
    </citation>
    <scope>NUCLEOTIDE SEQUENCE [LARGE SCALE GENOMIC DNA]</scope>
    <source>
        <strain evidence="2 3">CBS 600.67</strain>
    </source>
</reference>
<name>A0ABR4I2H6_9EURO</name>
<proteinExistence type="predicted"/>
<evidence type="ECO:0000259" key="1">
    <source>
        <dbReference type="Pfam" id="PF06985"/>
    </source>
</evidence>
<organism evidence="2 3">
    <name type="scientific">Aspergillus cavernicola</name>
    <dbReference type="NCBI Taxonomy" id="176166"/>
    <lineage>
        <taxon>Eukaryota</taxon>
        <taxon>Fungi</taxon>
        <taxon>Dikarya</taxon>
        <taxon>Ascomycota</taxon>
        <taxon>Pezizomycotina</taxon>
        <taxon>Eurotiomycetes</taxon>
        <taxon>Eurotiomycetidae</taxon>
        <taxon>Eurotiales</taxon>
        <taxon>Aspergillaceae</taxon>
        <taxon>Aspergillus</taxon>
        <taxon>Aspergillus subgen. Nidulantes</taxon>
    </lineage>
</organism>
<evidence type="ECO:0000313" key="3">
    <source>
        <dbReference type="Proteomes" id="UP001610335"/>
    </source>
</evidence>
<dbReference type="InterPro" id="IPR010730">
    <property type="entry name" value="HET"/>
</dbReference>
<evidence type="ECO:0000313" key="2">
    <source>
        <dbReference type="EMBL" id="KAL2821837.1"/>
    </source>
</evidence>
<feature type="domain" description="Heterokaryon incompatibility" evidence="1">
    <location>
        <begin position="47"/>
        <end position="185"/>
    </location>
</feature>
<sequence>MPRFTYTPLDKRTRQIRLICFDVGAEVGQDGICLSIETYDLSTLPKYYALSYVWGIDAPRHPLIISGKVLMARDNLWLALLQLRIRQFDHNVLHFWIDAICINQDDISERGHQVNLMGDIYSNAHFVVSWLGSGTIDTRIAIKAISMYNTTPDESAKSGILAQKDHQIVSLLKLPYFERMWIVQEFILAKEVIMICGPDSFWWDSEMSTIVKKMSMELFDQGDGLSGTVWLANERANWKQPKYDMDLDRLLVYFRKHKCLDLRDRVYALMGLLDSTQSRSWTADYTVSREQLWCRVINSIPEDSRVLFSYTALKLWEALELPLEDGSLELFRFVFWVIHFDELWNAQNQMPKNIKRHHEENLENRLDATTMFDRIIPHFDRFPPLLEPAIWQTFTKKLRKIMVSEVEQNAQSTLSPVPPRHVNRRYENDLLRPQWDQE</sequence>
<dbReference type="Pfam" id="PF06985">
    <property type="entry name" value="HET"/>
    <property type="match status" value="1"/>
</dbReference>
<dbReference type="EMBL" id="JBFXLS010000061">
    <property type="protein sequence ID" value="KAL2821837.1"/>
    <property type="molecule type" value="Genomic_DNA"/>
</dbReference>
<protein>
    <submittedName>
        <fullName evidence="2">Heterokaryon incompatibility protein-domain-containing protein</fullName>
    </submittedName>
</protein>
<dbReference type="PANTHER" id="PTHR24148">
    <property type="entry name" value="ANKYRIN REPEAT DOMAIN-CONTAINING PROTEIN 39 HOMOLOG-RELATED"/>
    <property type="match status" value="1"/>
</dbReference>
<keyword evidence="3" id="KW-1185">Reference proteome</keyword>
<dbReference type="InterPro" id="IPR052895">
    <property type="entry name" value="HetReg/Transcr_Mod"/>
</dbReference>
<accession>A0ABR4I2H6</accession>